<keyword evidence="1" id="KW-0472">Membrane</keyword>
<sequence length="257" mass="30381">MNIHQYYRQAASTAVNNSLAALVPVIIMIIPLYMLLPNKKILMFSLPFLVYSFIAYQSYILHRERASATADTFKKEKNQIPNEKNHYLLAFMPAPSLRMLLFYPNGTIKGEIRDLRFTKLRWYLPYFIDRMIPAEYGFYNREKKLQLTMKWSKAQCEVRDPKGTLAFTIEENEKNQFQMNDNLFIQLDSNSMYTDVQFLNKEGSVIARVRKGWMPLEWSQFIKDANTPVLSFDEGLSKQEQLFILAILIKIYRYRNH</sequence>
<accession>A0A431W6C5</accession>
<dbReference type="AlphaFoldDB" id="A0A431W6C5"/>
<reference evidence="2 3" key="1">
    <citation type="submission" date="2018-12" db="EMBL/GenBank/DDBJ databases">
        <title>Bacillus yapensis draft genome sequence.</title>
        <authorList>
            <person name="Yu L."/>
            <person name="Xu X."/>
            <person name="Tang X."/>
        </authorList>
    </citation>
    <scope>NUCLEOTIDE SEQUENCE [LARGE SCALE GENOMIC DNA]</scope>
    <source>
        <strain evidence="2 3">XXST-01</strain>
    </source>
</reference>
<dbReference type="RefSeq" id="WP_126408935.1">
    <property type="nucleotide sequence ID" value="NZ_RXNT01000009.1"/>
</dbReference>
<evidence type="ECO:0000256" key="1">
    <source>
        <dbReference type="SAM" id="Phobius"/>
    </source>
</evidence>
<organism evidence="2 3">
    <name type="scientific">Bacillus yapensis</name>
    <dbReference type="NCBI Taxonomy" id="2492960"/>
    <lineage>
        <taxon>Bacteria</taxon>
        <taxon>Bacillati</taxon>
        <taxon>Bacillota</taxon>
        <taxon>Bacilli</taxon>
        <taxon>Bacillales</taxon>
        <taxon>Bacillaceae</taxon>
        <taxon>Bacillus</taxon>
    </lineage>
</organism>
<keyword evidence="1" id="KW-0812">Transmembrane</keyword>
<gene>
    <name evidence="2" type="ORF">EKG37_12120</name>
</gene>
<keyword evidence="3" id="KW-1185">Reference proteome</keyword>
<evidence type="ECO:0000313" key="2">
    <source>
        <dbReference type="EMBL" id="RTR31042.1"/>
    </source>
</evidence>
<name>A0A431W6C5_9BACI</name>
<feature type="transmembrane region" description="Helical" evidence="1">
    <location>
        <begin position="14"/>
        <end position="35"/>
    </location>
</feature>
<keyword evidence="1" id="KW-1133">Transmembrane helix</keyword>
<feature type="transmembrane region" description="Helical" evidence="1">
    <location>
        <begin position="41"/>
        <end position="61"/>
    </location>
</feature>
<proteinExistence type="predicted"/>
<evidence type="ECO:0000313" key="3">
    <source>
        <dbReference type="Proteomes" id="UP000271374"/>
    </source>
</evidence>
<dbReference type="EMBL" id="RXNT01000009">
    <property type="protein sequence ID" value="RTR31042.1"/>
    <property type="molecule type" value="Genomic_DNA"/>
</dbReference>
<comment type="caution">
    <text evidence="2">The sequence shown here is derived from an EMBL/GenBank/DDBJ whole genome shotgun (WGS) entry which is preliminary data.</text>
</comment>
<dbReference type="Proteomes" id="UP000271374">
    <property type="component" value="Unassembled WGS sequence"/>
</dbReference>
<dbReference type="OrthoDB" id="2924197at2"/>
<protein>
    <submittedName>
        <fullName evidence="2">Uncharacterized protein</fullName>
    </submittedName>
</protein>